<protein>
    <submittedName>
        <fullName evidence="1">Uncharacterized protein</fullName>
    </submittedName>
</protein>
<organism evidence="1 2">
    <name type="scientific">Faecalibacterium langellae</name>
    <dbReference type="NCBI Taxonomy" id="3435293"/>
    <lineage>
        <taxon>Bacteria</taxon>
        <taxon>Bacillati</taxon>
        <taxon>Bacillota</taxon>
        <taxon>Clostridia</taxon>
        <taxon>Eubacteriales</taxon>
        <taxon>Oscillospiraceae</taxon>
        <taxon>Faecalibacterium</taxon>
    </lineage>
</organism>
<evidence type="ECO:0000313" key="2">
    <source>
        <dbReference type="Proteomes" id="UP000220959"/>
    </source>
</evidence>
<reference evidence="1 2" key="1">
    <citation type="journal article" date="2017" name="Front. Microbiol.">
        <title>New Insights into the Diversity of the Genus Faecalibacterium.</title>
        <authorList>
            <person name="Benevides L."/>
            <person name="Burman S."/>
            <person name="Martin R."/>
            <person name="Robert V."/>
            <person name="Thomas M."/>
            <person name="Miquel S."/>
            <person name="Chain F."/>
            <person name="Sokol H."/>
            <person name="Bermudez-Humaran L.G."/>
            <person name="Morrison M."/>
            <person name="Langella P."/>
            <person name="Azevedo V.A."/>
            <person name="Chatel J.M."/>
            <person name="Soares S."/>
        </authorList>
    </citation>
    <scope>NUCLEOTIDE SEQUENCE [LARGE SCALE GENOMIC DNA]</scope>
    <source>
        <strain evidence="2">CNCM I-4541</strain>
    </source>
</reference>
<name>A0ACC9D1T6_9FIRM</name>
<gene>
    <name evidence="1" type="ORF">CGS49_03735</name>
</gene>
<dbReference type="Proteomes" id="UP000220959">
    <property type="component" value="Unassembled WGS sequence"/>
</dbReference>
<accession>A0ACC9D1T6</accession>
<sequence>MMLAAGYRDPKELEEDEETKRRDFFNKLELLVLGGLIRKDIRFRKQTIDKQYRFFAPQMSVVLEESSIQEWTFKFIEHGPEPVIRDGSIYIKITPMRYARQCLAEAVLIPLKDNRKVTLVTDSVDYYAEMIKFKNEISFAGDLSVMLVDLRAMSIKQEEYIAHENRNTNEIFLCKTESCGE</sequence>
<evidence type="ECO:0000313" key="1">
    <source>
        <dbReference type="EMBL" id="PDX61868.1"/>
    </source>
</evidence>
<comment type="caution">
    <text evidence="1">The sequence shown here is derived from an EMBL/GenBank/DDBJ whole genome shotgun (WGS) entry which is preliminary data.</text>
</comment>
<dbReference type="EMBL" id="NMTR01000010">
    <property type="protein sequence ID" value="PDX61868.1"/>
    <property type="molecule type" value="Genomic_DNA"/>
</dbReference>
<proteinExistence type="predicted"/>
<keyword evidence="2" id="KW-1185">Reference proteome</keyword>